<dbReference type="AlphaFoldDB" id="A0AAE1SJT7"/>
<keyword evidence="3" id="KW-1185">Reference proteome</keyword>
<reference evidence="2" key="1">
    <citation type="submission" date="2023-12" db="EMBL/GenBank/DDBJ databases">
        <title>Genome assembly of Anisodus tanguticus.</title>
        <authorList>
            <person name="Wang Y.-J."/>
        </authorList>
    </citation>
    <scope>NUCLEOTIDE SEQUENCE</scope>
    <source>
        <strain evidence="2">KB-2021</strain>
        <tissue evidence="2">Leaf</tissue>
    </source>
</reference>
<feature type="region of interest" description="Disordered" evidence="1">
    <location>
        <begin position="1"/>
        <end position="36"/>
    </location>
</feature>
<name>A0AAE1SJT7_9SOLA</name>
<evidence type="ECO:0000313" key="2">
    <source>
        <dbReference type="EMBL" id="KAK4371000.1"/>
    </source>
</evidence>
<proteinExistence type="predicted"/>
<accession>A0AAE1SJT7</accession>
<comment type="caution">
    <text evidence="2">The sequence shown here is derived from an EMBL/GenBank/DDBJ whole genome shotgun (WGS) entry which is preliminary data.</text>
</comment>
<organism evidence="2 3">
    <name type="scientific">Anisodus tanguticus</name>
    <dbReference type="NCBI Taxonomy" id="243964"/>
    <lineage>
        <taxon>Eukaryota</taxon>
        <taxon>Viridiplantae</taxon>
        <taxon>Streptophyta</taxon>
        <taxon>Embryophyta</taxon>
        <taxon>Tracheophyta</taxon>
        <taxon>Spermatophyta</taxon>
        <taxon>Magnoliopsida</taxon>
        <taxon>eudicotyledons</taxon>
        <taxon>Gunneridae</taxon>
        <taxon>Pentapetalae</taxon>
        <taxon>asterids</taxon>
        <taxon>lamiids</taxon>
        <taxon>Solanales</taxon>
        <taxon>Solanaceae</taxon>
        <taxon>Solanoideae</taxon>
        <taxon>Hyoscyameae</taxon>
        <taxon>Anisodus</taxon>
    </lineage>
</organism>
<sequence length="64" mass="6845">MADKGKADMAGSGESSSNGIFPFKPKKGSVLPKEKKHVSTMMGEKIVSLVKNNKKKINPGNNLD</sequence>
<evidence type="ECO:0000256" key="1">
    <source>
        <dbReference type="SAM" id="MobiDB-lite"/>
    </source>
</evidence>
<dbReference type="Proteomes" id="UP001291623">
    <property type="component" value="Unassembled WGS sequence"/>
</dbReference>
<gene>
    <name evidence="2" type="ORF">RND71_010475</name>
</gene>
<dbReference type="EMBL" id="JAVYJV010000005">
    <property type="protein sequence ID" value="KAK4371000.1"/>
    <property type="molecule type" value="Genomic_DNA"/>
</dbReference>
<protein>
    <submittedName>
        <fullName evidence="2">Uncharacterized protein</fullName>
    </submittedName>
</protein>
<evidence type="ECO:0000313" key="3">
    <source>
        <dbReference type="Proteomes" id="UP001291623"/>
    </source>
</evidence>